<dbReference type="SUPFAM" id="SSF103473">
    <property type="entry name" value="MFS general substrate transporter"/>
    <property type="match status" value="1"/>
</dbReference>
<dbReference type="GO" id="GO:0022857">
    <property type="term" value="F:transmembrane transporter activity"/>
    <property type="evidence" value="ECO:0007669"/>
    <property type="project" value="InterPro"/>
</dbReference>
<feature type="transmembrane region" description="Helical" evidence="7">
    <location>
        <begin position="145"/>
        <end position="163"/>
    </location>
</feature>
<feature type="transmembrane region" description="Helical" evidence="7">
    <location>
        <begin position="512"/>
        <end position="532"/>
    </location>
</feature>
<keyword evidence="11" id="KW-1185">Reference proteome</keyword>
<evidence type="ECO:0000313" key="11">
    <source>
        <dbReference type="Proteomes" id="UP000572817"/>
    </source>
</evidence>
<comment type="similarity">
    <text evidence="2">Belongs to the major facilitator superfamily.</text>
</comment>
<gene>
    <name evidence="10" type="ORF">GTA08_BOTSDO07272</name>
    <name evidence="9" type="ORF">GTA08_BOTSDO11463</name>
</gene>
<feature type="transmembrane region" description="Helical" evidence="7">
    <location>
        <begin position="175"/>
        <end position="198"/>
    </location>
</feature>
<keyword evidence="5 7" id="KW-0472">Membrane</keyword>
<feature type="transmembrane region" description="Helical" evidence="7">
    <location>
        <begin position="204"/>
        <end position="225"/>
    </location>
</feature>
<protein>
    <submittedName>
        <fullName evidence="10">Major facilitator superfamily</fullName>
    </submittedName>
</protein>
<evidence type="ECO:0000259" key="8">
    <source>
        <dbReference type="PROSITE" id="PS50850"/>
    </source>
</evidence>
<evidence type="ECO:0000256" key="2">
    <source>
        <dbReference type="ARBA" id="ARBA00008335"/>
    </source>
</evidence>
<dbReference type="InterPro" id="IPR011701">
    <property type="entry name" value="MFS"/>
</dbReference>
<feature type="domain" description="Major facilitator superfamily (MFS) profile" evidence="8">
    <location>
        <begin position="108"/>
        <end position="538"/>
    </location>
</feature>
<organism evidence="10 11">
    <name type="scientific">Botryosphaeria dothidea</name>
    <dbReference type="NCBI Taxonomy" id="55169"/>
    <lineage>
        <taxon>Eukaryota</taxon>
        <taxon>Fungi</taxon>
        <taxon>Dikarya</taxon>
        <taxon>Ascomycota</taxon>
        <taxon>Pezizomycotina</taxon>
        <taxon>Dothideomycetes</taxon>
        <taxon>Dothideomycetes incertae sedis</taxon>
        <taxon>Botryosphaeriales</taxon>
        <taxon>Botryosphaeriaceae</taxon>
        <taxon>Botryosphaeria</taxon>
    </lineage>
</organism>
<dbReference type="InterPro" id="IPR036259">
    <property type="entry name" value="MFS_trans_sf"/>
</dbReference>
<feature type="transmembrane region" description="Helical" evidence="7">
    <location>
        <begin position="237"/>
        <end position="259"/>
    </location>
</feature>
<feature type="region of interest" description="Disordered" evidence="6">
    <location>
        <begin position="1"/>
        <end position="44"/>
    </location>
</feature>
<feature type="transmembrane region" description="Helical" evidence="7">
    <location>
        <begin position="478"/>
        <end position="500"/>
    </location>
</feature>
<feature type="transmembrane region" description="Helical" evidence="7">
    <location>
        <begin position="265"/>
        <end position="291"/>
    </location>
</feature>
<evidence type="ECO:0000256" key="3">
    <source>
        <dbReference type="ARBA" id="ARBA00022692"/>
    </source>
</evidence>
<evidence type="ECO:0000256" key="5">
    <source>
        <dbReference type="ARBA" id="ARBA00023136"/>
    </source>
</evidence>
<feature type="compositionally biased region" description="Polar residues" evidence="6">
    <location>
        <begin position="1"/>
        <end position="21"/>
    </location>
</feature>
<feature type="transmembrane region" description="Helical" evidence="7">
    <location>
        <begin position="377"/>
        <end position="399"/>
    </location>
</feature>
<keyword evidence="3 7" id="KW-0812">Transmembrane</keyword>
<dbReference type="OrthoDB" id="5141738at2759"/>
<dbReference type="CDD" id="cd17323">
    <property type="entry name" value="MFS_Tpo1_MDR_like"/>
    <property type="match status" value="1"/>
</dbReference>
<sequence length="577" mass="63495">MSSPRSSDLQSSHSADNGITTPSAPPHSPHHPEIFLLDHLPHAPQRQVDLDAHDAQKQLDIEKMDQESGASTPMPESESGEAPRRVIGFARNDPENPVNWHWKKKFLPVFAAMMSVMNSTISSSLAAGSTDQISEYFHITSQAQLVLPTSIFLVGYVIGPLFFGPLSESYGRKLIMIVAFAVFTIFTLACAVADTFAGLVVFRLLVGIPGSCAISVVGGVIADVYNDPTSRGRAMALFMAATTFGPLIGPVASGFIAVVSWRWTFWLGLIIAGVTWIPLLAMPETYGPVILKRRAKRLRKESGDDDVFAPIELEPQDVRHVVTVVLTRPIRMMLFEWIVLFSCLYLSFVYAVFYMFFQAYPIMYRGTYGFNAGEEGLAFLPIGLGALIACAMYLTYDAFLAGARARHRPWTRNEEARRLPLACAAGPFIVTSLFWAGWTARPSIHWAAPVFAGVPFGVGYLLCFMAILNYLVDAYEVFAASAMAAAGTSRSVFGAVLPFATRPMYGALGVEWACSLLGFVMLGLCAIPFVFWRFGGTIRANSAFCRELKERRERQEEEDRQDERDDGDVEKGVGRGD</sequence>
<feature type="transmembrane region" description="Helical" evidence="7">
    <location>
        <begin position="106"/>
        <end position="125"/>
    </location>
</feature>
<dbReference type="Pfam" id="PF07690">
    <property type="entry name" value="MFS_1"/>
    <property type="match status" value="1"/>
</dbReference>
<comment type="caution">
    <text evidence="10">The sequence shown here is derived from an EMBL/GenBank/DDBJ whole genome shotgun (WGS) entry which is preliminary data.</text>
</comment>
<dbReference type="PANTHER" id="PTHR23502">
    <property type="entry name" value="MAJOR FACILITATOR SUPERFAMILY"/>
    <property type="match status" value="1"/>
</dbReference>
<feature type="transmembrane region" description="Helical" evidence="7">
    <location>
        <begin position="419"/>
        <end position="438"/>
    </location>
</feature>
<dbReference type="InterPro" id="IPR020846">
    <property type="entry name" value="MFS_dom"/>
</dbReference>
<evidence type="ECO:0000313" key="9">
    <source>
        <dbReference type="EMBL" id="KAF4301253.1"/>
    </source>
</evidence>
<dbReference type="Proteomes" id="UP000572817">
    <property type="component" value="Unassembled WGS sequence"/>
</dbReference>
<comment type="subcellular location">
    <subcellularLocation>
        <location evidence="1">Membrane</location>
        <topology evidence="1">Multi-pass membrane protein</topology>
    </subcellularLocation>
</comment>
<accession>A0A8H4N7M0</accession>
<dbReference type="EMBL" id="WWBZ02000082">
    <property type="protein sequence ID" value="KAF4301253.1"/>
    <property type="molecule type" value="Genomic_DNA"/>
</dbReference>
<evidence type="ECO:0000313" key="10">
    <source>
        <dbReference type="EMBL" id="KAF4305652.1"/>
    </source>
</evidence>
<dbReference type="EMBL" id="WWBZ02000040">
    <property type="protein sequence ID" value="KAF4305652.1"/>
    <property type="molecule type" value="Genomic_DNA"/>
</dbReference>
<name>A0A8H4N7M0_9PEZI</name>
<keyword evidence="4 7" id="KW-1133">Transmembrane helix</keyword>
<proteinExistence type="inferred from homology"/>
<feature type="region of interest" description="Disordered" evidence="6">
    <location>
        <begin position="551"/>
        <end position="577"/>
    </location>
</feature>
<evidence type="ECO:0000256" key="6">
    <source>
        <dbReference type="SAM" id="MobiDB-lite"/>
    </source>
</evidence>
<dbReference type="Gene3D" id="1.20.1250.20">
    <property type="entry name" value="MFS general substrate transporter like domains"/>
    <property type="match status" value="1"/>
</dbReference>
<dbReference type="PANTHER" id="PTHR23502:SF74">
    <property type="entry name" value="MAJOR FACILITATOR SUPERFAMILY (MFS) PROFILE DOMAIN-CONTAINING PROTEIN"/>
    <property type="match status" value="1"/>
</dbReference>
<dbReference type="AlphaFoldDB" id="A0A8H4N7M0"/>
<dbReference type="FunFam" id="1.20.1250.20:FF:000082">
    <property type="entry name" value="MFS multidrug transporter, putative"/>
    <property type="match status" value="1"/>
</dbReference>
<evidence type="ECO:0000256" key="1">
    <source>
        <dbReference type="ARBA" id="ARBA00004141"/>
    </source>
</evidence>
<reference evidence="10 11" key="1">
    <citation type="submission" date="2020-04" db="EMBL/GenBank/DDBJ databases">
        <title>Genome Assembly and Annotation of Botryosphaeria dothidea sdau 11-99, a Latent Pathogen of Apple Fruit Ring Rot in China.</title>
        <authorList>
            <person name="Yu C."/>
            <person name="Diao Y."/>
            <person name="Lu Q."/>
            <person name="Zhao J."/>
            <person name="Cui S."/>
            <person name="Peng C."/>
            <person name="He B."/>
            <person name="Liu H."/>
        </authorList>
    </citation>
    <scope>NUCLEOTIDE SEQUENCE [LARGE SCALE GENOMIC DNA]</scope>
    <source>
        <strain evidence="11">sdau11-99</strain>
        <strain evidence="10">Sdau11-99</strain>
    </source>
</reference>
<dbReference type="GO" id="GO:0005886">
    <property type="term" value="C:plasma membrane"/>
    <property type="evidence" value="ECO:0007669"/>
    <property type="project" value="TreeGrafter"/>
</dbReference>
<feature type="transmembrane region" description="Helical" evidence="7">
    <location>
        <begin position="444"/>
        <end position="471"/>
    </location>
</feature>
<feature type="transmembrane region" description="Helical" evidence="7">
    <location>
        <begin position="337"/>
        <end position="357"/>
    </location>
</feature>
<dbReference type="PROSITE" id="PS50850">
    <property type="entry name" value="MFS"/>
    <property type="match status" value="1"/>
</dbReference>
<evidence type="ECO:0000256" key="7">
    <source>
        <dbReference type="SAM" id="Phobius"/>
    </source>
</evidence>
<evidence type="ECO:0000256" key="4">
    <source>
        <dbReference type="ARBA" id="ARBA00022989"/>
    </source>
</evidence>